<reference evidence="1" key="1">
    <citation type="journal article" date="2014" name="Front. Microbiol.">
        <title>High frequency of phylogenetically diverse reductive dehalogenase-homologous genes in deep subseafloor sedimentary metagenomes.</title>
        <authorList>
            <person name="Kawai M."/>
            <person name="Futagami T."/>
            <person name="Toyoda A."/>
            <person name="Takaki Y."/>
            <person name="Nishi S."/>
            <person name="Hori S."/>
            <person name="Arai W."/>
            <person name="Tsubouchi T."/>
            <person name="Morono Y."/>
            <person name="Uchiyama I."/>
            <person name="Ito T."/>
            <person name="Fujiyama A."/>
            <person name="Inagaki F."/>
            <person name="Takami H."/>
        </authorList>
    </citation>
    <scope>NUCLEOTIDE SEQUENCE</scope>
    <source>
        <strain evidence="1">Expedition CK06-06</strain>
    </source>
</reference>
<dbReference type="EMBL" id="BARV01027522">
    <property type="protein sequence ID" value="GAI38266.1"/>
    <property type="molecule type" value="Genomic_DNA"/>
</dbReference>
<comment type="caution">
    <text evidence="1">The sequence shown here is derived from an EMBL/GenBank/DDBJ whole genome shotgun (WGS) entry which is preliminary data.</text>
</comment>
<accession>X1P720</accession>
<protein>
    <recommendedName>
        <fullName evidence="2">Aspartate aminotransferase family protein</fullName>
    </recommendedName>
</protein>
<proteinExistence type="predicted"/>
<name>X1P720_9ZZZZ</name>
<gene>
    <name evidence="1" type="ORF">S06H3_44282</name>
</gene>
<organism evidence="1">
    <name type="scientific">marine sediment metagenome</name>
    <dbReference type="NCBI Taxonomy" id="412755"/>
    <lineage>
        <taxon>unclassified sequences</taxon>
        <taxon>metagenomes</taxon>
        <taxon>ecological metagenomes</taxon>
    </lineage>
</organism>
<sequence>MMNDELYKYPEGNVFYRKLERSYPLCVKGKGIYLYDQNGKD</sequence>
<evidence type="ECO:0008006" key="2">
    <source>
        <dbReference type="Google" id="ProtNLM"/>
    </source>
</evidence>
<evidence type="ECO:0000313" key="1">
    <source>
        <dbReference type="EMBL" id="GAI38266.1"/>
    </source>
</evidence>
<feature type="non-terminal residue" evidence="1">
    <location>
        <position position="41"/>
    </location>
</feature>
<dbReference type="AlphaFoldDB" id="X1P720"/>